<protein>
    <recommendedName>
        <fullName evidence="1">Phosphoribosyltransferase domain-containing protein</fullName>
    </recommendedName>
</protein>
<proteinExistence type="predicted"/>
<sequence>MKVLDARSVSKFDELCACLAEQVISSGFKPDIVVGIARGGSYVVTSMTLLGGLPQVHVKAQRAGTKVKTKLKLEKIVSLFPSWFANTVRILEVYYREFSFLLKGRSAEQREAIIVDGHFEFNDSANSILIVDDAVDSGSTMVTVESLVREVFPQADIKVAAICTTFRNPICQVDYVLYKRAIVKFPWSLDS</sequence>
<dbReference type="SUPFAM" id="SSF53271">
    <property type="entry name" value="PRTase-like"/>
    <property type="match status" value="1"/>
</dbReference>
<dbReference type="Pfam" id="PF00156">
    <property type="entry name" value="Pribosyltran"/>
    <property type="match status" value="1"/>
</dbReference>
<dbReference type="RefSeq" id="WP_103685197.1">
    <property type="nucleotide sequence ID" value="NZ_PQGG01000031.1"/>
</dbReference>
<dbReference type="InterPro" id="IPR029057">
    <property type="entry name" value="PRTase-like"/>
</dbReference>
<organism evidence="2 3">
    <name type="scientific">Zhongshania marina</name>
    <dbReference type="NCBI Taxonomy" id="2304603"/>
    <lineage>
        <taxon>Bacteria</taxon>
        <taxon>Pseudomonadati</taxon>
        <taxon>Pseudomonadota</taxon>
        <taxon>Gammaproteobacteria</taxon>
        <taxon>Cellvibrionales</taxon>
        <taxon>Spongiibacteraceae</taxon>
        <taxon>Zhongshania</taxon>
    </lineage>
</organism>
<dbReference type="OrthoDB" id="199120at2"/>
<name>A0A2S4HE05_9GAMM</name>
<evidence type="ECO:0000259" key="1">
    <source>
        <dbReference type="Pfam" id="PF00156"/>
    </source>
</evidence>
<reference evidence="2" key="1">
    <citation type="submission" date="2018-01" db="EMBL/GenBank/DDBJ databases">
        <authorList>
            <person name="Yu X.-D."/>
        </authorList>
    </citation>
    <scope>NUCLEOTIDE SEQUENCE</scope>
    <source>
        <strain evidence="2">ZX-21</strain>
    </source>
</reference>
<dbReference type="AlphaFoldDB" id="A0A2S4HE05"/>
<dbReference type="EMBL" id="PQGG01000031">
    <property type="protein sequence ID" value="POP52215.1"/>
    <property type="molecule type" value="Genomic_DNA"/>
</dbReference>
<evidence type="ECO:0000313" key="2">
    <source>
        <dbReference type="EMBL" id="POP52215.1"/>
    </source>
</evidence>
<accession>A0A2S4HE05</accession>
<comment type="caution">
    <text evidence="2">The sequence shown here is derived from an EMBL/GenBank/DDBJ whole genome shotgun (WGS) entry which is preliminary data.</text>
</comment>
<gene>
    <name evidence="2" type="ORF">C0068_14545</name>
</gene>
<dbReference type="InterPro" id="IPR000836">
    <property type="entry name" value="PRTase_dom"/>
</dbReference>
<dbReference type="CDD" id="cd06223">
    <property type="entry name" value="PRTases_typeI"/>
    <property type="match status" value="1"/>
</dbReference>
<dbReference type="Gene3D" id="3.40.50.2020">
    <property type="match status" value="1"/>
</dbReference>
<feature type="domain" description="Phosphoribosyltransferase" evidence="1">
    <location>
        <begin position="15"/>
        <end position="169"/>
    </location>
</feature>
<dbReference type="Proteomes" id="UP000237222">
    <property type="component" value="Unassembled WGS sequence"/>
</dbReference>
<evidence type="ECO:0000313" key="3">
    <source>
        <dbReference type="Proteomes" id="UP000237222"/>
    </source>
</evidence>